<dbReference type="GO" id="GO:0005886">
    <property type="term" value="C:plasma membrane"/>
    <property type="evidence" value="ECO:0007669"/>
    <property type="project" value="UniProtKB-SubCell"/>
</dbReference>
<evidence type="ECO:0000256" key="3">
    <source>
        <dbReference type="ARBA" id="ARBA00022448"/>
    </source>
</evidence>
<feature type="transmembrane region" description="Helical" evidence="9">
    <location>
        <begin position="152"/>
        <end position="172"/>
    </location>
</feature>
<evidence type="ECO:0000256" key="6">
    <source>
        <dbReference type="ARBA" id="ARBA00022989"/>
    </source>
</evidence>
<comment type="caution">
    <text evidence="10">The sequence shown here is derived from an EMBL/GenBank/DDBJ whole genome shotgun (WGS) entry which is preliminary data.</text>
</comment>
<proteinExistence type="inferred from homology"/>
<evidence type="ECO:0000256" key="1">
    <source>
        <dbReference type="ARBA" id="ARBA00004651"/>
    </source>
</evidence>
<name>A0A7J4ZRA8_9BACT</name>
<dbReference type="SUPFAM" id="SSF81345">
    <property type="entry name" value="ABC transporter involved in vitamin B12 uptake, BtuC"/>
    <property type="match status" value="1"/>
</dbReference>
<keyword evidence="11" id="KW-1185">Reference proteome</keyword>
<keyword evidence="4" id="KW-1003">Cell membrane</keyword>
<dbReference type="InterPro" id="IPR037294">
    <property type="entry name" value="ABC_BtuC-like"/>
</dbReference>
<dbReference type="InterPro" id="IPR000522">
    <property type="entry name" value="ABC_transptr_permease_BtuC"/>
</dbReference>
<keyword evidence="5 9" id="KW-0812">Transmembrane</keyword>
<keyword evidence="7 9" id="KW-0472">Membrane</keyword>
<comment type="similarity">
    <text evidence="2">Belongs to the binding-protein-dependent transport system permease family. FecCD subfamily.</text>
</comment>
<evidence type="ECO:0000256" key="9">
    <source>
        <dbReference type="SAM" id="Phobius"/>
    </source>
</evidence>
<gene>
    <name evidence="10" type="ORF">F6V25_08330</name>
</gene>
<dbReference type="AlphaFoldDB" id="A0A7J4ZRA8"/>
<feature type="transmembrane region" description="Helical" evidence="9">
    <location>
        <begin position="50"/>
        <end position="71"/>
    </location>
</feature>
<accession>A0A7J4ZRA8</accession>
<reference evidence="10 11" key="1">
    <citation type="submission" date="2019-09" db="EMBL/GenBank/DDBJ databases">
        <title>Geobacter sp. Red96, a novel strain isolated from paddy soil.</title>
        <authorList>
            <person name="Xu Z."/>
            <person name="Masuda Y."/>
            <person name="Itoh H."/>
            <person name="Senoo K."/>
        </authorList>
    </citation>
    <scope>NUCLEOTIDE SEQUENCE [LARGE SCALE GENOMIC DNA]</scope>
    <source>
        <strain evidence="10 11">Red96</strain>
    </source>
</reference>
<dbReference type="CDD" id="cd06550">
    <property type="entry name" value="TM_ABC_iron-siderophores_like"/>
    <property type="match status" value="1"/>
</dbReference>
<keyword evidence="3" id="KW-0813">Transport</keyword>
<feature type="transmembrane region" description="Helical" evidence="9">
    <location>
        <begin position="273"/>
        <end position="300"/>
    </location>
</feature>
<dbReference type="Proteomes" id="UP000420562">
    <property type="component" value="Unassembled WGS sequence"/>
</dbReference>
<feature type="region of interest" description="Disordered" evidence="8">
    <location>
        <begin position="1"/>
        <end position="41"/>
    </location>
</feature>
<feature type="transmembrane region" description="Helical" evidence="9">
    <location>
        <begin position="127"/>
        <end position="146"/>
    </location>
</feature>
<evidence type="ECO:0000256" key="5">
    <source>
        <dbReference type="ARBA" id="ARBA00022692"/>
    </source>
</evidence>
<dbReference type="Gene3D" id="1.10.3470.10">
    <property type="entry name" value="ABC transporter involved in vitamin B12 uptake, BtuC"/>
    <property type="match status" value="1"/>
</dbReference>
<dbReference type="EMBL" id="VZQZ01000004">
    <property type="protein sequence ID" value="KAB0665714.1"/>
    <property type="molecule type" value="Genomic_DNA"/>
</dbReference>
<evidence type="ECO:0000256" key="4">
    <source>
        <dbReference type="ARBA" id="ARBA00022475"/>
    </source>
</evidence>
<dbReference type="FunFam" id="1.10.3470.10:FF:000001">
    <property type="entry name" value="Vitamin B12 ABC transporter permease BtuC"/>
    <property type="match status" value="1"/>
</dbReference>
<keyword evidence="6 9" id="KW-1133">Transmembrane helix</keyword>
<dbReference type="Pfam" id="PF01032">
    <property type="entry name" value="FecCD"/>
    <property type="match status" value="1"/>
</dbReference>
<evidence type="ECO:0000256" key="2">
    <source>
        <dbReference type="ARBA" id="ARBA00007935"/>
    </source>
</evidence>
<dbReference type="PANTHER" id="PTHR30472">
    <property type="entry name" value="FERRIC ENTEROBACTIN TRANSPORT SYSTEM PERMEASE PROTEIN"/>
    <property type="match status" value="1"/>
</dbReference>
<sequence>MPEEYRHARSGAEGAGLLHGRRPVSPRPEDTHGSGGVGPLREDAVKRARGTALVATALCVASLCVIIISIASGPRLLNPFTMDRETCRTLLAIRLPRTAAALLMGGALGASGAILQGIFRNPLADPYILGISSGASLAASFGLMFGLSLFALSVPLLAFLGAIATGVAVVILGRGWKGLQPDRLLLAGVGVGFFLSALLMLVMTISVDDGLRRAILWMSGDLSLVDWGLLPVGFLFILAGLGLAVARRKGLNALTLGDDIAYSLGFNPARERLALFIAASLMTAASVALGGVVGFIGLVVPHVVRRHVGSDAAVVLPLSVVAGGTLLCVADAVGRTVAAPLELPAGVIAALIGSPYFIFLLGRRRIC</sequence>
<organism evidence="10 11">
    <name type="scientific">Oryzomonas japonica</name>
    <dbReference type="NCBI Taxonomy" id="2603858"/>
    <lineage>
        <taxon>Bacteria</taxon>
        <taxon>Pseudomonadati</taxon>
        <taxon>Thermodesulfobacteriota</taxon>
        <taxon>Desulfuromonadia</taxon>
        <taxon>Geobacterales</taxon>
        <taxon>Geobacteraceae</taxon>
        <taxon>Oryzomonas</taxon>
    </lineage>
</organism>
<comment type="subcellular location">
    <subcellularLocation>
        <location evidence="1">Cell membrane</location>
        <topology evidence="1">Multi-pass membrane protein</topology>
    </subcellularLocation>
</comment>
<feature type="transmembrane region" description="Helical" evidence="9">
    <location>
        <begin position="343"/>
        <end position="362"/>
    </location>
</feature>
<evidence type="ECO:0000256" key="7">
    <source>
        <dbReference type="ARBA" id="ARBA00023136"/>
    </source>
</evidence>
<evidence type="ECO:0000313" key="10">
    <source>
        <dbReference type="EMBL" id="KAB0665714.1"/>
    </source>
</evidence>
<feature type="transmembrane region" description="Helical" evidence="9">
    <location>
        <begin position="91"/>
        <end position="115"/>
    </location>
</feature>
<dbReference type="PANTHER" id="PTHR30472:SF25">
    <property type="entry name" value="ABC TRANSPORTER PERMEASE PROTEIN MJ0876-RELATED"/>
    <property type="match status" value="1"/>
</dbReference>
<feature type="transmembrane region" description="Helical" evidence="9">
    <location>
        <begin position="184"/>
        <end position="207"/>
    </location>
</feature>
<feature type="transmembrane region" description="Helical" evidence="9">
    <location>
        <begin position="227"/>
        <end position="246"/>
    </location>
</feature>
<evidence type="ECO:0000313" key="11">
    <source>
        <dbReference type="Proteomes" id="UP000420562"/>
    </source>
</evidence>
<dbReference type="GO" id="GO:0022857">
    <property type="term" value="F:transmembrane transporter activity"/>
    <property type="evidence" value="ECO:0007669"/>
    <property type="project" value="InterPro"/>
</dbReference>
<protein>
    <submittedName>
        <fullName evidence="10">Iron ABC transporter permease</fullName>
    </submittedName>
</protein>
<evidence type="ECO:0000256" key="8">
    <source>
        <dbReference type="SAM" id="MobiDB-lite"/>
    </source>
</evidence>